<dbReference type="InParanoid" id="A0A4S2N4D6"/>
<dbReference type="OrthoDB" id="47172at2759"/>
<dbReference type="PANTHER" id="PTHR12461:SF101">
    <property type="entry name" value="TRNA WYBUTOSINE-SYNTHESIZING PROTEIN 4"/>
    <property type="match status" value="1"/>
</dbReference>
<dbReference type="Pfam" id="PF13621">
    <property type="entry name" value="Cupin_8"/>
    <property type="match status" value="1"/>
</dbReference>
<dbReference type="Gene3D" id="2.60.120.650">
    <property type="entry name" value="Cupin"/>
    <property type="match status" value="1"/>
</dbReference>
<reference evidence="2 3" key="1">
    <citation type="submission" date="2019-04" db="EMBL/GenBank/DDBJ databases">
        <title>Comparative genomics and transcriptomics to analyze fruiting body development in filamentous ascomycetes.</title>
        <authorList>
            <consortium name="DOE Joint Genome Institute"/>
            <person name="Lutkenhaus R."/>
            <person name="Traeger S."/>
            <person name="Breuer J."/>
            <person name="Kuo A."/>
            <person name="Lipzen A."/>
            <person name="Pangilinan J."/>
            <person name="Dilworth D."/>
            <person name="Sandor L."/>
            <person name="Poggeler S."/>
            <person name="Barry K."/>
            <person name="Grigoriev I.V."/>
            <person name="Nowrousian M."/>
        </authorList>
    </citation>
    <scope>NUCLEOTIDE SEQUENCE [LARGE SCALE GENOMIC DNA]</scope>
    <source>
        <strain evidence="2 3">CBS 389.68</strain>
    </source>
</reference>
<evidence type="ECO:0000313" key="3">
    <source>
        <dbReference type="Proteomes" id="UP000298138"/>
    </source>
</evidence>
<dbReference type="Proteomes" id="UP000298138">
    <property type="component" value="Unassembled WGS sequence"/>
</dbReference>
<dbReference type="PANTHER" id="PTHR12461">
    <property type="entry name" value="HYPOXIA-INDUCIBLE FACTOR 1 ALPHA INHIBITOR-RELATED"/>
    <property type="match status" value="1"/>
</dbReference>
<gene>
    <name evidence="2" type="ORF">EX30DRAFT_346785</name>
</gene>
<dbReference type="InterPro" id="IPR003347">
    <property type="entry name" value="JmjC_dom"/>
</dbReference>
<dbReference type="InterPro" id="IPR041667">
    <property type="entry name" value="Cupin_8"/>
</dbReference>
<dbReference type="SMART" id="SM00558">
    <property type="entry name" value="JmjC"/>
    <property type="match status" value="1"/>
</dbReference>
<keyword evidence="3" id="KW-1185">Reference proteome</keyword>
<proteinExistence type="predicted"/>
<protein>
    <submittedName>
        <fullName evidence="2">Clavaminate synthase-like protein</fullName>
    </submittedName>
</protein>
<dbReference type="PROSITE" id="PS51184">
    <property type="entry name" value="JMJC"/>
    <property type="match status" value="1"/>
</dbReference>
<evidence type="ECO:0000259" key="1">
    <source>
        <dbReference type="PROSITE" id="PS51184"/>
    </source>
</evidence>
<evidence type="ECO:0000313" key="2">
    <source>
        <dbReference type="EMBL" id="TGZ84098.1"/>
    </source>
</evidence>
<dbReference type="SUPFAM" id="SSF51197">
    <property type="entry name" value="Clavaminate synthase-like"/>
    <property type="match status" value="1"/>
</dbReference>
<dbReference type="AlphaFoldDB" id="A0A4S2N4D6"/>
<feature type="domain" description="JmjC" evidence="1">
    <location>
        <begin position="281"/>
        <end position="435"/>
    </location>
</feature>
<name>A0A4S2N4D6_9PEZI</name>
<organism evidence="2 3">
    <name type="scientific">Ascodesmis nigricans</name>
    <dbReference type="NCBI Taxonomy" id="341454"/>
    <lineage>
        <taxon>Eukaryota</taxon>
        <taxon>Fungi</taxon>
        <taxon>Dikarya</taxon>
        <taxon>Ascomycota</taxon>
        <taxon>Pezizomycotina</taxon>
        <taxon>Pezizomycetes</taxon>
        <taxon>Pezizales</taxon>
        <taxon>Ascodesmidaceae</taxon>
        <taxon>Ascodesmis</taxon>
    </lineage>
</organism>
<sequence length="435" mass="47700">MSPKLRLRDGTAQLGRRLPPAAAEQGAADQVPAAAEGVRGVQSSTTTSNLQNLVDQARNLILSNTDDLRPCGAPALALLPHRPLPVLKLAHTKLHAYPWTAVPYHWRCLYTDAAILHALSLIGEGDTLPEAIKHLDHAIIIAGAPRRLSLIHRLLSSLPSPPLPDSLSALTTWPPQPHKPGTPGEPTLRFPIPRLQLPPTSITPSHLTRPVILTNLLASWPALTNWSNPSYILRHTHSGLRHVPIELGRAYTDAGWGQRILPLREFLELYILSSHSGREIAYLAQHDLLLQLPELSEDIALPGFITDAGRPVAVNVWFGPEGTVSPLHTDPRDNVFAQVVGRKYVRLYPPGADVLPRGVEAGGVDMGNTSRVEVEAVDGGEELGEEERRRWAEGAGREGWVEAVVEAGECLVIPKGWWHYVRSLETSWSVSFWWG</sequence>
<dbReference type="STRING" id="341454.A0A4S2N4D6"/>
<dbReference type="EMBL" id="ML220113">
    <property type="protein sequence ID" value="TGZ84098.1"/>
    <property type="molecule type" value="Genomic_DNA"/>
</dbReference>
<accession>A0A4S2N4D6</accession>